<organism evidence="8 9">
    <name type="scientific">Candidatus Iainarchaeum sp</name>
    <dbReference type="NCBI Taxonomy" id="3101447"/>
    <lineage>
        <taxon>Archaea</taxon>
        <taxon>Candidatus Iainarchaeota</taxon>
        <taxon>Candidatus Iainarchaeia</taxon>
        <taxon>Candidatus Iainarchaeales</taxon>
        <taxon>Candidatus Iainarchaeaceae</taxon>
        <taxon>Candidatus Iainarchaeum</taxon>
    </lineage>
</organism>
<dbReference type="NCBIfam" id="TIGR02034">
    <property type="entry name" value="CysN"/>
    <property type="match status" value="1"/>
</dbReference>
<dbReference type="EC" id="2.7.7.4" evidence="1"/>
<sequence>MKGKKESEKENMKIVIVGHVDHGKSTLIGRLFFDTGSLPQGKIEELKKTCEAMGRPLEFGFLMDSLEEERDQAITIDTTQTFFKTGKRNYVIIDAPGHKEFIKNMVTGASLAEAAILIVDANEGIQEQTKRHAYILSLLGMKQVIVVLNKMDLVEYKQGRFEQVKEEMHKFLDKIKVKPEFTIPISAREGDNIAKRSKSMPWFKGKTVLESLDSFQVKKREASSALRMPVQDVYHIGGKRIVAGRVESGSISVGEKILLLPNGTETTVKGIEIFLKPGVKQAFAGQSIGITTNDPLFIDRGNVVCSENSKPSVGNEFQANLFWMAKQPVKLNERLSLRLATQRIGCVVSSIRKRYNSSSLELLGENAEQLNETEVGEVVIKADKPVVFDDFNDIPETGRFVLEKGLDTVAGGIITACGA</sequence>
<dbReference type="GO" id="GO:0003924">
    <property type="term" value="F:GTPase activity"/>
    <property type="evidence" value="ECO:0007669"/>
    <property type="project" value="InterPro"/>
</dbReference>
<dbReference type="PROSITE" id="PS51722">
    <property type="entry name" value="G_TR_2"/>
    <property type="match status" value="1"/>
</dbReference>
<dbReference type="Gene3D" id="2.40.30.10">
    <property type="entry name" value="Translation factors"/>
    <property type="match status" value="2"/>
</dbReference>
<dbReference type="InterPro" id="IPR027417">
    <property type="entry name" value="P-loop_NTPase"/>
</dbReference>
<evidence type="ECO:0000256" key="3">
    <source>
        <dbReference type="ARBA" id="ARBA00022695"/>
    </source>
</evidence>
<dbReference type="PANTHER" id="PTHR23115">
    <property type="entry name" value="TRANSLATION FACTOR"/>
    <property type="match status" value="1"/>
</dbReference>
<dbReference type="SUPFAM" id="SSF50447">
    <property type="entry name" value="Translation proteins"/>
    <property type="match status" value="1"/>
</dbReference>
<dbReference type="InterPro" id="IPR009000">
    <property type="entry name" value="Transl_B-barrel_sf"/>
</dbReference>
<evidence type="ECO:0000256" key="1">
    <source>
        <dbReference type="ARBA" id="ARBA00012391"/>
    </source>
</evidence>
<name>A0A938YXT1_9ARCH</name>
<dbReference type="EMBL" id="JAFGDB010000071">
    <property type="protein sequence ID" value="MBN2067646.1"/>
    <property type="molecule type" value="Genomic_DNA"/>
</dbReference>
<dbReference type="PRINTS" id="PR00315">
    <property type="entry name" value="ELONGATNFCT"/>
</dbReference>
<evidence type="ECO:0000313" key="8">
    <source>
        <dbReference type="EMBL" id="MBN2067646.1"/>
    </source>
</evidence>
<keyword evidence="3" id="KW-0548">Nucleotidyltransferase</keyword>
<keyword evidence="6" id="KW-0342">GTP-binding</keyword>
<dbReference type="SUPFAM" id="SSF50465">
    <property type="entry name" value="EF-Tu/eEF-1alpha/eIF2-gamma C-terminal domain"/>
    <property type="match status" value="1"/>
</dbReference>
<dbReference type="InterPro" id="IPR054696">
    <property type="entry name" value="GTP-eEF1A_C"/>
</dbReference>
<dbReference type="Pfam" id="PF22594">
    <property type="entry name" value="GTP-eEF1A_C"/>
    <property type="match status" value="1"/>
</dbReference>
<dbReference type="InterPro" id="IPR004161">
    <property type="entry name" value="EFTu-like_2"/>
</dbReference>
<evidence type="ECO:0000256" key="4">
    <source>
        <dbReference type="ARBA" id="ARBA00022741"/>
    </source>
</evidence>
<accession>A0A938YXT1</accession>
<keyword evidence="2" id="KW-0808">Transferase</keyword>
<dbReference type="InterPro" id="IPR009001">
    <property type="entry name" value="Transl_elong_EF1A/Init_IF2_C"/>
</dbReference>
<protein>
    <recommendedName>
        <fullName evidence="1">sulfate adenylyltransferase</fullName>
        <ecNumber evidence="1">2.7.7.4</ecNumber>
    </recommendedName>
</protein>
<feature type="domain" description="Tr-type G" evidence="7">
    <location>
        <begin position="9"/>
        <end position="223"/>
    </location>
</feature>
<keyword evidence="5" id="KW-0067">ATP-binding</keyword>
<dbReference type="GO" id="GO:0006790">
    <property type="term" value="P:sulfur compound metabolic process"/>
    <property type="evidence" value="ECO:0007669"/>
    <property type="project" value="InterPro"/>
</dbReference>
<dbReference type="InterPro" id="IPR050100">
    <property type="entry name" value="TRAFAC_GTPase_members"/>
</dbReference>
<comment type="caution">
    <text evidence="8">The sequence shown here is derived from an EMBL/GenBank/DDBJ whole genome shotgun (WGS) entry which is preliminary data.</text>
</comment>
<keyword evidence="4" id="KW-0547">Nucleotide-binding</keyword>
<evidence type="ECO:0000313" key="9">
    <source>
        <dbReference type="Proteomes" id="UP000809243"/>
    </source>
</evidence>
<dbReference type="CDD" id="cd04166">
    <property type="entry name" value="CysN_ATPS"/>
    <property type="match status" value="1"/>
</dbReference>
<dbReference type="GO" id="GO:0005525">
    <property type="term" value="F:GTP binding"/>
    <property type="evidence" value="ECO:0007669"/>
    <property type="project" value="UniProtKB-KW"/>
</dbReference>
<dbReference type="InterPro" id="IPR041757">
    <property type="entry name" value="CysN_GTP-bd"/>
</dbReference>
<dbReference type="CDD" id="cd04095">
    <property type="entry name" value="CysN_NoDQ_III"/>
    <property type="match status" value="1"/>
</dbReference>
<dbReference type="SUPFAM" id="SSF52540">
    <property type="entry name" value="P-loop containing nucleoside triphosphate hydrolases"/>
    <property type="match status" value="1"/>
</dbReference>
<dbReference type="Gene3D" id="3.40.50.300">
    <property type="entry name" value="P-loop containing nucleotide triphosphate hydrolases"/>
    <property type="match status" value="1"/>
</dbReference>
<evidence type="ECO:0000256" key="5">
    <source>
        <dbReference type="ARBA" id="ARBA00022840"/>
    </source>
</evidence>
<dbReference type="Proteomes" id="UP000809243">
    <property type="component" value="Unassembled WGS sequence"/>
</dbReference>
<proteinExistence type="predicted"/>
<dbReference type="Pfam" id="PF00009">
    <property type="entry name" value="GTP_EFTU"/>
    <property type="match status" value="1"/>
</dbReference>
<dbReference type="AlphaFoldDB" id="A0A938YXT1"/>
<evidence type="ECO:0000256" key="6">
    <source>
        <dbReference type="ARBA" id="ARBA00023134"/>
    </source>
</evidence>
<reference evidence="8" key="1">
    <citation type="submission" date="2021-01" db="EMBL/GenBank/DDBJ databases">
        <title>Active Sulfur Cycling in an Early Earth Analoge.</title>
        <authorList>
            <person name="Hahn C.R."/>
            <person name="Youssef N.H."/>
            <person name="Elshahed M."/>
        </authorList>
    </citation>
    <scope>NUCLEOTIDE SEQUENCE</scope>
    <source>
        <strain evidence="8">Zod_Metabat.1151</strain>
    </source>
</reference>
<dbReference type="InterPro" id="IPR000795">
    <property type="entry name" value="T_Tr_GTP-bd_dom"/>
</dbReference>
<dbReference type="GO" id="GO:0004781">
    <property type="term" value="F:sulfate adenylyltransferase (ATP) activity"/>
    <property type="evidence" value="ECO:0007669"/>
    <property type="project" value="UniProtKB-EC"/>
</dbReference>
<gene>
    <name evidence="8" type="ORF">JW744_04215</name>
</gene>
<evidence type="ECO:0000256" key="2">
    <source>
        <dbReference type="ARBA" id="ARBA00022679"/>
    </source>
</evidence>
<dbReference type="GO" id="GO:0005524">
    <property type="term" value="F:ATP binding"/>
    <property type="evidence" value="ECO:0007669"/>
    <property type="project" value="UniProtKB-KW"/>
</dbReference>
<dbReference type="InterPro" id="IPR044139">
    <property type="entry name" value="CysN_NoDQ_III"/>
</dbReference>
<dbReference type="InterPro" id="IPR011779">
    <property type="entry name" value="SO4_adenylTrfase_lsu"/>
</dbReference>
<dbReference type="Pfam" id="PF03144">
    <property type="entry name" value="GTP_EFTU_D2"/>
    <property type="match status" value="1"/>
</dbReference>
<evidence type="ECO:0000259" key="7">
    <source>
        <dbReference type="PROSITE" id="PS51722"/>
    </source>
</evidence>